<dbReference type="PROSITE" id="PS50075">
    <property type="entry name" value="CARRIER"/>
    <property type="match status" value="1"/>
</dbReference>
<sequence length="626" mass="71513">MFSSIRNHLLEVASSGYNAGNQFLDALTYYRMTQQNLPAFSVSLPAVSGAGMFHRQRDMLSTLKSTHGFEVLSPIAVFELIERFHTNQRTRPCPVIFAVNWQTLYERRHKLPIFQLRKIVEERYTIINLTNVSTASTGLNSTTTLNLNRKETIIERIQMAVARLLGAADIDRILVDRSLVSQGMDSLAALSLYNWLGQETSVYVPLVDLLQGYSIETIATVIHNKLNGRHQVVSSTTKEEHIDTDLIKENEIKLSHNSNYTETAYKPLYDSNRITDLRVEIEFACQPMPSEAEREEIEKKAIQKELDDCKSKLSTWPPMRKSLIINLTKVRQPVRIQFPEPHADSYFDHTHHSVSRVTFKAPPMLVDQYGLPKRRPIDCMISYQWDKQDLVRQIYEDMNMRRLQVWFDIWGAMQGSTNDAMAIGVECAKVIIVFLSKAYIESTNCQLEFRYAVQHGKAFVVLRTEPGIVMEQYMLEAIQGFPQYDVYSYNTLEQSINGVPLIDVIVQNIRLLAQAQPPDPIDDCSAELFELRSFVDDARDALSAETGIARYKICTRCGQQYDDYSKDGCKKHAEYFLGGGGLLEDQWVCCRQQTADSPGCIPCQHIDQPRIFVEDPRYGSSTWKPA</sequence>
<comment type="caution">
    <text evidence="4">The sequence shown here is derived from an EMBL/GenBank/DDBJ whole genome shotgun (WGS) entry which is preliminary data.</text>
</comment>
<dbReference type="SUPFAM" id="SSF52200">
    <property type="entry name" value="Toll/Interleukin receptor TIR domain"/>
    <property type="match status" value="1"/>
</dbReference>
<evidence type="ECO:0000256" key="1">
    <source>
        <dbReference type="ARBA" id="ARBA00022450"/>
    </source>
</evidence>
<evidence type="ECO:0000313" key="5">
    <source>
        <dbReference type="Proteomes" id="UP000663891"/>
    </source>
</evidence>
<gene>
    <name evidence="4" type="ORF">VCS650_LOCUS13342</name>
</gene>
<evidence type="ECO:0000256" key="2">
    <source>
        <dbReference type="ARBA" id="ARBA00022553"/>
    </source>
</evidence>
<dbReference type="Gene3D" id="3.40.50.720">
    <property type="entry name" value="NAD(P)-binding Rossmann-like Domain"/>
    <property type="match status" value="1"/>
</dbReference>
<dbReference type="Pfam" id="PF13676">
    <property type="entry name" value="TIR_2"/>
    <property type="match status" value="1"/>
</dbReference>
<dbReference type="Gene3D" id="3.40.50.10140">
    <property type="entry name" value="Toll/interleukin-1 receptor homology (TIR) domain"/>
    <property type="match status" value="1"/>
</dbReference>
<dbReference type="GO" id="GO:0031177">
    <property type="term" value="F:phosphopantetheine binding"/>
    <property type="evidence" value="ECO:0007669"/>
    <property type="project" value="InterPro"/>
</dbReference>
<organism evidence="4 5">
    <name type="scientific">Adineta steineri</name>
    <dbReference type="NCBI Taxonomy" id="433720"/>
    <lineage>
        <taxon>Eukaryota</taxon>
        <taxon>Metazoa</taxon>
        <taxon>Spiralia</taxon>
        <taxon>Gnathifera</taxon>
        <taxon>Rotifera</taxon>
        <taxon>Eurotatoria</taxon>
        <taxon>Bdelloidea</taxon>
        <taxon>Adinetida</taxon>
        <taxon>Adinetidae</taxon>
        <taxon>Adineta</taxon>
    </lineage>
</organism>
<dbReference type="EMBL" id="CAJNON010000107">
    <property type="protein sequence ID" value="CAF0974921.1"/>
    <property type="molecule type" value="Genomic_DNA"/>
</dbReference>
<dbReference type="AlphaFoldDB" id="A0A814EWW5"/>
<protein>
    <recommendedName>
        <fullName evidence="3">Carrier domain-containing protein</fullName>
    </recommendedName>
</protein>
<dbReference type="PANTHER" id="PTHR46270">
    <property type="entry name" value="ARMADILLO-TYPE FOLD-RELATED"/>
    <property type="match status" value="1"/>
</dbReference>
<dbReference type="InterPro" id="IPR009081">
    <property type="entry name" value="PP-bd_ACP"/>
</dbReference>
<dbReference type="InterPro" id="IPR035897">
    <property type="entry name" value="Toll_tir_struct_dom_sf"/>
</dbReference>
<evidence type="ECO:0000313" key="4">
    <source>
        <dbReference type="EMBL" id="CAF0974921.1"/>
    </source>
</evidence>
<proteinExistence type="predicted"/>
<dbReference type="InterPro" id="IPR000157">
    <property type="entry name" value="TIR_dom"/>
</dbReference>
<dbReference type="Gene3D" id="1.10.1200.10">
    <property type="entry name" value="ACP-like"/>
    <property type="match status" value="1"/>
</dbReference>
<name>A0A814EWW5_9BILA</name>
<feature type="domain" description="Carrier" evidence="3">
    <location>
        <begin position="151"/>
        <end position="226"/>
    </location>
</feature>
<keyword evidence="2" id="KW-0597">Phosphoprotein</keyword>
<dbReference type="SMART" id="SM00823">
    <property type="entry name" value="PKS_PP"/>
    <property type="match status" value="1"/>
</dbReference>
<dbReference type="GO" id="GO:0007165">
    <property type="term" value="P:signal transduction"/>
    <property type="evidence" value="ECO:0007669"/>
    <property type="project" value="InterPro"/>
</dbReference>
<dbReference type="SUPFAM" id="SSF47336">
    <property type="entry name" value="ACP-like"/>
    <property type="match status" value="1"/>
</dbReference>
<reference evidence="4" key="1">
    <citation type="submission" date="2021-02" db="EMBL/GenBank/DDBJ databases">
        <authorList>
            <person name="Nowell W R."/>
        </authorList>
    </citation>
    <scope>NUCLEOTIDE SEQUENCE</scope>
</reference>
<evidence type="ECO:0000259" key="3">
    <source>
        <dbReference type="PROSITE" id="PS50075"/>
    </source>
</evidence>
<keyword evidence="1" id="KW-0596">Phosphopantetheine</keyword>
<dbReference type="OrthoDB" id="2159918at2759"/>
<dbReference type="Pfam" id="PF00550">
    <property type="entry name" value="PP-binding"/>
    <property type="match status" value="1"/>
</dbReference>
<accession>A0A814EWW5</accession>
<dbReference type="PANTHER" id="PTHR46270:SF6">
    <property type="entry name" value="TIR DOMAIN-CONTAINING PROTEIN"/>
    <property type="match status" value="1"/>
</dbReference>
<dbReference type="InterPro" id="IPR036736">
    <property type="entry name" value="ACP-like_sf"/>
</dbReference>
<dbReference type="Proteomes" id="UP000663891">
    <property type="component" value="Unassembled WGS sequence"/>
</dbReference>
<dbReference type="InterPro" id="IPR020806">
    <property type="entry name" value="PKS_PP-bd"/>
</dbReference>